<dbReference type="InterPro" id="IPR018490">
    <property type="entry name" value="cNMP-bd_dom_sf"/>
</dbReference>
<reference evidence="14 15" key="1">
    <citation type="submission" date="2015-06" db="EMBL/GenBank/DDBJ databases">
        <title>Investigation of pathophysiology for high-risk pregnancy and development of treatment modality based on it.</title>
        <authorList>
            <person name="Kim B.-C."/>
            <person name="Lim S."/>
        </authorList>
    </citation>
    <scope>NUCLEOTIDE SEQUENCE [LARGE SCALE GENOMIC DNA]</scope>
    <source>
        <strain evidence="14 15">AD1-86</strain>
    </source>
</reference>
<dbReference type="InterPro" id="IPR012318">
    <property type="entry name" value="HTH_CRP"/>
</dbReference>
<keyword evidence="6" id="KW-0114">cAMP</keyword>
<dbReference type="Pfam" id="PF00027">
    <property type="entry name" value="cNMP_binding"/>
    <property type="match status" value="1"/>
</dbReference>
<evidence type="ECO:0000256" key="7">
    <source>
        <dbReference type="ARBA" id="ARBA00023159"/>
    </source>
</evidence>
<proteinExistence type="predicted"/>
<dbReference type="EMBL" id="CP012117">
    <property type="protein sequence ID" value="ANP28443.1"/>
    <property type="molecule type" value="Genomic_DNA"/>
</dbReference>
<dbReference type="GO" id="GO:0005829">
    <property type="term" value="C:cytosol"/>
    <property type="evidence" value="ECO:0007669"/>
    <property type="project" value="TreeGrafter"/>
</dbReference>
<dbReference type="PANTHER" id="PTHR24567">
    <property type="entry name" value="CRP FAMILY TRANSCRIPTIONAL REGULATORY PROTEIN"/>
    <property type="match status" value="1"/>
</dbReference>
<evidence type="ECO:0000256" key="1">
    <source>
        <dbReference type="ARBA" id="ARBA00022491"/>
    </source>
</evidence>
<dbReference type="PATRIC" id="fig|1630135.4.peg.1891"/>
<dbReference type="GO" id="GO:0003700">
    <property type="term" value="F:DNA-binding transcription factor activity"/>
    <property type="evidence" value="ECO:0007669"/>
    <property type="project" value="UniProtKB-ARBA"/>
</dbReference>
<evidence type="ECO:0000256" key="4">
    <source>
        <dbReference type="ARBA" id="ARBA00023015"/>
    </source>
</evidence>
<dbReference type="Gene3D" id="2.60.120.10">
    <property type="entry name" value="Jelly Rolls"/>
    <property type="match status" value="1"/>
</dbReference>
<sequence>MRNAHPKNFRYTSATTGGTVDENIVRSAPLFAALDDDGKQAVLASMTQEDFHRGSVVFREGDQGDRLFIIASGKVKVGHASGDGRENLLAVLGPGETLGELSLFDPAPRNATATAVAETTLYSLSQQDLYRVLAQRPEVARHLLASLARRLRKTNDSLADLVFADVPGRVAKNLLDLAQRFGRQSDEGIMVSHGLTQEELAQLVGASRETVNKALADFAHRNWIRLEARAVLLLDIERLRRRAR</sequence>
<dbReference type="FunFam" id="2.60.120.10:FF:000003">
    <property type="entry name" value="Crp/Fnr family transcriptional regulator"/>
    <property type="match status" value="1"/>
</dbReference>
<dbReference type="SMART" id="SM00419">
    <property type="entry name" value="HTH_CRP"/>
    <property type="match status" value="1"/>
</dbReference>
<keyword evidence="2" id="KW-0116">cAMP-binding</keyword>
<evidence type="ECO:0000256" key="2">
    <source>
        <dbReference type="ARBA" id="ARBA00022566"/>
    </source>
</evidence>
<dbReference type="InterPro" id="IPR036390">
    <property type="entry name" value="WH_DNA-bd_sf"/>
</dbReference>
<evidence type="ECO:0000259" key="12">
    <source>
        <dbReference type="PROSITE" id="PS50042"/>
    </source>
</evidence>
<dbReference type="PROSITE" id="PS51063">
    <property type="entry name" value="HTH_CRP_2"/>
    <property type="match status" value="1"/>
</dbReference>
<evidence type="ECO:0000256" key="9">
    <source>
        <dbReference type="ARBA" id="ARBA00029868"/>
    </source>
</evidence>
<keyword evidence="5" id="KW-0238">DNA-binding</keyword>
<feature type="domain" description="Cyclic nucleotide-binding" evidence="12">
    <location>
        <begin position="30"/>
        <end position="150"/>
    </location>
</feature>
<dbReference type="Pfam" id="PF13545">
    <property type="entry name" value="HTH_Crp_2"/>
    <property type="match status" value="1"/>
</dbReference>
<dbReference type="SUPFAM" id="SSF46785">
    <property type="entry name" value="Winged helix' DNA-binding domain"/>
    <property type="match status" value="1"/>
</dbReference>
<dbReference type="GO" id="GO:0030552">
    <property type="term" value="F:cAMP binding"/>
    <property type="evidence" value="ECO:0007669"/>
    <property type="project" value="UniProtKB-KW"/>
</dbReference>
<dbReference type="KEGG" id="dva:DAD186_18930"/>
<evidence type="ECO:0000259" key="13">
    <source>
        <dbReference type="PROSITE" id="PS51063"/>
    </source>
</evidence>
<dbReference type="SUPFAM" id="SSF51206">
    <property type="entry name" value="cAMP-binding domain-like"/>
    <property type="match status" value="1"/>
</dbReference>
<evidence type="ECO:0000313" key="15">
    <source>
        <dbReference type="Proteomes" id="UP000092596"/>
    </source>
</evidence>
<organism evidence="14 15">
    <name type="scientific">Dermabacter vaginalis</name>
    <dbReference type="NCBI Taxonomy" id="1630135"/>
    <lineage>
        <taxon>Bacteria</taxon>
        <taxon>Bacillati</taxon>
        <taxon>Actinomycetota</taxon>
        <taxon>Actinomycetes</taxon>
        <taxon>Micrococcales</taxon>
        <taxon>Dermabacteraceae</taxon>
        <taxon>Dermabacter</taxon>
    </lineage>
</organism>
<keyword evidence="3" id="KW-0547">Nucleotide-binding</keyword>
<dbReference type="InterPro" id="IPR036388">
    <property type="entry name" value="WH-like_DNA-bd_sf"/>
</dbReference>
<evidence type="ECO:0000256" key="8">
    <source>
        <dbReference type="ARBA" id="ARBA00023163"/>
    </source>
</evidence>
<dbReference type="InterPro" id="IPR000595">
    <property type="entry name" value="cNMP-bd_dom"/>
</dbReference>
<dbReference type="GO" id="GO:0003677">
    <property type="term" value="F:DNA binding"/>
    <property type="evidence" value="ECO:0007669"/>
    <property type="project" value="UniProtKB-KW"/>
</dbReference>
<dbReference type="STRING" id="1630135.DAD186_18930"/>
<keyword evidence="7" id="KW-0010">Activator</keyword>
<keyword evidence="8" id="KW-0804">Transcription</keyword>
<evidence type="ECO:0000256" key="10">
    <source>
        <dbReference type="ARBA" id="ARBA00033082"/>
    </source>
</evidence>
<dbReference type="InterPro" id="IPR014710">
    <property type="entry name" value="RmlC-like_jellyroll"/>
</dbReference>
<dbReference type="Gene3D" id="1.10.10.10">
    <property type="entry name" value="Winged helix-like DNA-binding domain superfamily/Winged helix DNA-binding domain"/>
    <property type="match status" value="1"/>
</dbReference>
<dbReference type="GO" id="GO:0045893">
    <property type="term" value="P:positive regulation of DNA-templated transcription"/>
    <property type="evidence" value="ECO:0007669"/>
    <property type="project" value="UniProtKB-ARBA"/>
</dbReference>
<evidence type="ECO:0000256" key="6">
    <source>
        <dbReference type="ARBA" id="ARBA00023149"/>
    </source>
</evidence>
<feature type="domain" description="HTH crp-type" evidence="13">
    <location>
        <begin position="164"/>
        <end position="237"/>
    </location>
</feature>
<evidence type="ECO:0000256" key="3">
    <source>
        <dbReference type="ARBA" id="ARBA00022741"/>
    </source>
</evidence>
<dbReference type="InterPro" id="IPR050397">
    <property type="entry name" value="Env_Response_Regulators"/>
</dbReference>
<evidence type="ECO:0000256" key="5">
    <source>
        <dbReference type="ARBA" id="ARBA00023125"/>
    </source>
</evidence>
<dbReference type="Proteomes" id="UP000092596">
    <property type="component" value="Chromosome"/>
</dbReference>
<evidence type="ECO:0000313" key="14">
    <source>
        <dbReference type="EMBL" id="ANP28443.1"/>
    </source>
</evidence>
<dbReference type="CDD" id="cd00038">
    <property type="entry name" value="CAP_ED"/>
    <property type="match status" value="1"/>
</dbReference>
<name>A0A1B0ZKJ8_9MICO</name>
<dbReference type="PANTHER" id="PTHR24567:SF74">
    <property type="entry name" value="HTH-TYPE TRANSCRIPTIONAL REGULATOR ARCR"/>
    <property type="match status" value="1"/>
</dbReference>
<accession>A0A1B0ZKJ8</accession>
<dbReference type="AlphaFoldDB" id="A0A1B0ZKJ8"/>
<dbReference type="PROSITE" id="PS50042">
    <property type="entry name" value="CNMP_BINDING_3"/>
    <property type="match status" value="1"/>
</dbReference>
<keyword evidence="1" id="KW-0678">Repressor</keyword>
<dbReference type="FunFam" id="1.10.10.10:FF:000019">
    <property type="entry name" value="Crp/Fnr family transcriptional regulator"/>
    <property type="match status" value="1"/>
</dbReference>
<protein>
    <recommendedName>
        <fullName evidence="11">CRP-like cAMP-activated global transcriptional regulator</fullName>
    </recommendedName>
    <alternativeName>
        <fullName evidence="10">cAMP receptor protein</fullName>
    </alternativeName>
    <alternativeName>
        <fullName evidence="9">cAMP regulatory protein</fullName>
    </alternativeName>
</protein>
<dbReference type="SMART" id="SM00100">
    <property type="entry name" value="cNMP"/>
    <property type="match status" value="1"/>
</dbReference>
<dbReference type="GO" id="GO:0045892">
    <property type="term" value="P:negative regulation of DNA-templated transcription"/>
    <property type="evidence" value="ECO:0007669"/>
    <property type="project" value="UniProtKB-ARBA"/>
</dbReference>
<evidence type="ECO:0000256" key="11">
    <source>
        <dbReference type="ARBA" id="ARBA00068047"/>
    </source>
</evidence>
<gene>
    <name evidence="14" type="ORF">DAD186_18930</name>
</gene>
<keyword evidence="4" id="KW-0805">Transcription regulation</keyword>